<proteinExistence type="evidence at transcript level"/>
<dbReference type="InterPro" id="IPR001424">
    <property type="entry name" value="SOD_Cu_Zn_dom"/>
</dbReference>
<reference evidence="13" key="2">
    <citation type="submission" date="2023-04" db="EMBL/GenBank/DDBJ databases">
        <authorList>
            <person name="Walker A."/>
            <person name="Perkins L.E."/>
            <person name="Battisti A."/>
            <person name="Zalucki M.P."/>
            <person name="King G.F."/>
        </authorList>
    </citation>
    <scope>NUCLEOTIDE SEQUENCE</scope>
    <source>
        <strain evidence="13">U-TPTX</strain>
        <tissue evidence="13">True setae</tissue>
    </source>
</reference>
<feature type="compositionally biased region" description="Basic and acidic residues" evidence="10">
    <location>
        <begin position="86"/>
        <end position="106"/>
    </location>
</feature>
<dbReference type="PROSITE" id="PS00087">
    <property type="entry name" value="SOD_CU_ZN_1"/>
    <property type="match status" value="1"/>
</dbReference>
<dbReference type="InterPro" id="IPR036423">
    <property type="entry name" value="SOD-like_Cu/Zn_dom_sf"/>
</dbReference>
<keyword evidence="6 9" id="KW-0186">Copper</keyword>
<dbReference type="PANTHER" id="PTHR10003">
    <property type="entry name" value="SUPEROXIDE DISMUTASE CU-ZN -RELATED"/>
    <property type="match status" value="1"/>
</dbReference>
<evidence type="ECO:0000259" key="12">
    <source>
        <dbReference type="Pfam" id="PF00080"/>
    </source>
</evidence>
<evidence type="ECO:0000256" key="11">
    <source>
        <dbReference type="SAM" id="SignalP"/>
    </source>
</evidence>
<feature type="signal peptide" evidence="11">
    <location>
        <begin position="1"/>
        <end position="16"/>
    </location>
</feature>
<keyword evidence="11" id="KW-0732">Signal</keyword>
<dbReference type="PRINTS" id="PR00068">
    <property type="entry name" value="CUZNDISMTASE"/>
</dbReference>
<dbReference type="Pfam" id="PF00080">
    <property type="entry name" value="Sod_Cu"/>
    <property type="match status" value="1"/>
</dbReference>
<keyword evidence="5 9" id="KW-0560">Oxidoreductase</keyword>
<feature type="domain" description="Superoxide dismutase copper/zinc binding" evidence="12">
    <location>
        <begin position="37"/>
        <end position="171"/>
    </location>
</feature>
<dbReference type="GO" id="GO:0005507">
    <property type="term" value="F:copper ion binding"/>
    <property type="evidence" value="ECO:0007669"/>
    <property type="project" value="InterPro"/>
</dbReference>
<comment type="cofactor">
    <cofactor evidence="9">
        <name>Cu cation</name>
        <dbReference type="ChEBI" id="CHEBI:23378"/>
    </cofactor>
    <text evidence="9">Binds 1 copper ion per subunit.</text>
</comment>
<protein>
    <recommendedName>
        <fullName evidence="9">Superoxide dismutase [Cu-Zn]</fullName>
        <ecNumber evidence="9">1.15.1.1</ecNumber>
    </recommendedName>
</protein>
<name>A0AA49EST1_OCHLU</name>
<dbReference type="EC" id="1.15.1.1" evidence="9"/>
<sequence length="174" mass="18511">MFKALVLLAVAAVAAAQSACDGEGITRAIVHLKGKNVVGNIIFTRQDDGKIRVTGKVEGMEPGMYGFHIHEKGDLSEGCGSAKGHFNPDGKDHGHPDDEERHAGDLGNIKFDDSKVANIDFVDKQIALSGRYNVVGRALVLHERHDDYGKTDHPDSKKTGNAGGRVACGVVGIL</sequence>
<dbReference type="FunFam" id="2.60.40.200:FF:000003">
    <property type="entry name" value="Superoxide dismutase [Cu-Zn], chloroplastic"/>
    <property type="match status" value="1"/>
</dbReference>
<dbReference type="PROSITE" id="PS00332">
    <property type="entry name" value="SOD_CU_ZN_2"/>
    <property type="match status" value="1"/>
</dbReference>
<accession>A0AA49EST1</accession>
<comment type="cofactor">
    <cofactor evidence="9">
        <name>Zn(2+)</name>
        <dbReference type="ChEBI" id="CHEBI:29105"/>
    </cofactor>
    <text evidence="9">Binds 1 zinc ion per subunit.</text>
</comment>
<comment type="similarity">
    <text evidence="1 9">Belongs to the Cu-Zn superoxide dismutase family.</text>
</comment>
<organism evidence="13">
    <name type="scientific">Ochrogaster lunifer</name>
    <name type="common">Bag-shelter moth</name>
    <dbReference type="NCBI Taxonomy" id="319761"/>
    <lineage>
        <taxon>Eukaryota</taxon>
        <taxon>Metazoa</taxon>
        <taxon>Ecdysozoa</taxon>
        <taxon>Arthropoda</taxon>
        <taxon>Hexapoda</taxon>
        <taxon>Insecta</taxon>
        <taxon>Pterygota</taxon>
        <taxon>Neoptera</taxon>
        <taxon>Endopterygota</taxon>
        <taxon>Lepidoptera</taxon>
        <taxon>Glossata</taxon>
        <taxon>Ditrysia</taxon>
        <taxon>Noctuoidea</taxon>
        <taxon>Notodontidae</taxon>
        <taxon>Thaumetopoeinae</taxon>
        <taxon>Ochrogaster</taxon>
    </lineage>
</organism>
<evidence type="ECO:0000256" key="10">
    <source>
        <dbReference type="SAM" id="MobiDB-lite"/>
    </source>
</evidence>
<evidence type="ECO:0000313" key="13">
    <source>
        <dbReference type="EMBL" id="WGN96280.1"/>
    </source>
</evidence>
<evidence type="ECO:0000256" key="5">
    <source>
        <dbReference type="ARBA" id="ARBA00023002"/>
    </source>
</evidence>
<evidence type="ECO:0000256" key="1">
    <source>
        <dbReference type="ARBA" id="ARBA00010457"/>
    </source>
</evidence>
<dbReference type="CDD" id="cd00305">
    <property type="entry name" value="Cu-Zn_Superoxide_Dismutase"/>
    <property type="match status" value="1"/>
</dbReference>
<evidence type="ECO:0000256" key="7">
    <source>
        <dbReference type="ARBA" id="ARBA00023157"/>
    </source>
</evidence>
<keyword evidence="3 9" id="KW-0862">Zinc</keyword>
<dbReference type="GO" id="GO:0004784">
    <property type="term" value="F:superoxide dismutase activity"/>
    <property type="evidence" value="ECO:0007669"/>
    <property type="project" value="UniProtKB-EC"/>
</dbReference>
<feature type="chain" id="PRO_5041265478" description="Superoxide dismutase [Cu-Zn]" evidence="11">
    <location>
        <begin position="17"/>
        <end position="174"/>
    </location>
</feature>
<dbReference type="Gene3D" id="2.60.40.200">
    <property type="entry name" value="Superoxide dismutase, copper/zinc binding domain"/>
    <property type="match status" value="1"/>
</dbReference>
<dbReference type="InterPro" id="IPR024134">
    <property type="entry name" value="SOD_Cu/Zn_/chaperone"/>
</dbReference>
<dbReference type="AlphaFoldDB" id="A0AA49EST1"/>
<comment type="catalytic activity">
    <reaction evidence="8 9">
        <text>2 superoxide + 2 H(+) = H2O2 + O2</text>
        <dbReference type="Rhea" id="RHEA:20696"/>
        <dbReference type="ChEBI" id="CHEBI:15378"/>
        <dbReference type="ChEBI" id="CHEBI:15379"/>
        <dbReference type="ChEBI" id="CHEBI:16240"/>
        <dbReference type="ChEBI" id="CHEBI:18421"/>
        <dbReference type="EC" id="1.15.1.1"/>
    </reaction>
</comment>
<comment type="function">
    <text evidence="9">Destroys radicals which are normally produced within the cells and which are toxic to biological systems.</text>
</comment>
<dbReference type="EMBL" id="OQ876642">
    <property type="protein sequence ID" value="WGN96280.1"/>
    <property type="molecule type" value="mRNA"/>
</dbReference>
<reference evidence="13" key="1">
    <citation type="journal article" date="2023" name="Proteomics">
        <title>Proteome of urticating setae of Ochrogaster lunifer, a processionary caterpillar of medical and veterinary importance, including primary structures of putative toxins.</title>
        <authorList>
            <person name="Walker A.A."/>
            <person name="Perkins L.E."/>
            <person name="Battisti A."/>
            <person name="Zalucki M.P."/>
            <person name="King G.F."/>
        </authorList>
    </citation>
    <scope>NUCLEOTIDE SEQUENCE</scope>
    <source>
        <strain evidence="13">U-TPTX</strain>
    </source>
</reference>
<dbReference type="InterPro" id="IPR018152">
    <property type="entry name" value="SOD_Cu/Zn_BS"/>
</dbReference>
<evidence type="ECO:0000256" key="4">
    <source>
        <dbReference type="ARBA" id="ARBA00022862"/>
    </source>
</evidence>
<feature type="region of interest" description="Disordered" evidence="10">
    <location>
        <begin position="80"/>
        <end position="106"/>
    </location>
</feature>
<evidence type="ECO:0000256" key="6">
    <source>
        <dbReference type="ARBA" id="ARBA00023008"/>
    </source>
</evidence>
<keyword evidence="4" id="KW-0049">Antioxidant</keyword>
<evidence type="ECO:0000256" key="2">
    <source>
        <dbReference type="ARBA" id="ARBA00022723"/>
    </source>
</evidence>
<evidence type="ECO:0000256" key="3">
    <source>
        <dbReference type="ARBA" id="ARBA00022833"/>
    </source>
</evidence>
<keyword evidence="7" id="KW-1015">Disulfide bond</keyword>
<evidence type="ECO:0000256" key="9">
    <source>
        <dbReference type="RuleBase" id="RU000393"/>
    </source>
</evidence>
<dbReference type="SUPFAM" id="SSF49329">
    <property type="entry name" value="Cu,Zn superoxide dismutase-like"/>
    <property type="match status" value="1"/>
</dbReference>
<evidence type="ECO:0000256" key="8">
    <source>
        <dbReference type="ARBA" id="ARBA00049204"/>
    </source>
</evidence>
<keyword evidence="2 9" id="KW-0479">Metal-binding</keyword>